<dbReference type="STRING" id="796604.A0A2X0M0K9"/>
<feature type="domain" description="Putative peptidase" evidence="3">
    <location>
        <begin position="35"/>
        <end position="264"/>
    </location>
</feature>
<dbReference type="InterPro" id="IPR024079">
    <property type="entry name" value="MetalloPept_cat_dom_sf"/>
</dbReference>
<dbReference type="GO" id="GO:0008270">
    <property type="term" value="F:zinc ion binding"/>
    <property type="evidence" value="ECO:0007669"/>
    <property type="project" value="TreeGrafter"/>
</dbReference>
<keyword evidence="5" id="KW-1185">Reference proteome</keyword>
<dbReference type="GO" id="GO:0009277">
    <property type="term" value="C:fungal-type cell wall"/>
    <property type="evidence" value="ECO:0007669"/>
    <property type="project" value="TreeGrafter"/>
</dbReference>
<feature type="signal peptide" evidence="2">
    <location>
        <begin position="1"/>
        <end position="21"/>
    </location>
</feature>
<dbReference type="Proteomes" id="UP000249464">
    <property type="component" value="Unassembled WGS sequence"/>
</dbReference>
<proteinExistence type="predicted"/>
<dbReference type="PANTHER" id="PTHR39399">
    <property type="entry name" value="PROTEIN ZPS1"/>
    <property type="match status" value="1"/>
</dbReference>
<protein>
    <submittedName>
        <fullName evidence="4">BQ5605_C018g08658 protein</fullName>
    </submittedName>
</protein>
<dbReference type="InterPro" id="IPR029482">
    <property type="entry name" value="HRXXH"/>
</dbReference>
<evidence type="ECO:0000313" key="5">
    <source>
        <dbReference type="Proteomes" id="UP000249464"/>
    </source>
</evidence>
<dbReference type="GO" id="GO:0005178">
    <property type="term" value="F:integrin binding"/>
    <property type="evidence" value="ECO:0007669"/>
    <property type="project" value="TreeGrafter"/>
</dbReference>
<feature type="region of interest" description="Disordered" evidence="1">
    <location>
        <begin position="25"/>
        <end position="53"/>
    </location>
</feature>
<accession>A0A2X0M0K9</accession>
<dbReference type="AlphaFoldDB" id="A0A2X0M0K9"/>
<dbReference type="GO" id="GO:0009986">
    <property type="term" value="C:cell surface"/>
    <property type="evidence" value="ECO:0007669"/>
    <property type="project" value="TreeGrafter"/>
</dbReference>
<name>A0A2X0M0K9_9BASI</name>
<dbReference type="SUPFAM" id="SSF55486">
    <property type="entry name" value="Metalloproteases ('zincins'), catalytic domain"/>
    <property type="match status" value="1"/>
</dbReference>
<dbReference type="Pfam" id="PF13933">
    <property type="entry name" value="HRXXH"/>
    <property type="match status" value="1"/>
</dbReference>
<feature type="chain" id="PRO_5015871716" evidence="2">
    <location>
        <begin position="22"/>
        <end position="286"/>
    </location>
</feature>
<organism evidence="4 5">
    <name type="scientific">Microbotryum silenes-dioicae</name>
    <dbReference type="NCBI Taxonomy" id="796604"/>
    <lineage>
        <taxon>Eukaryota</taxon>
        <taxon>Fungi</taxon>
        <taxon>Dikarya</taxon>
        <taxon>Basidiomycota</taxon>
        <taxon>Pucciniomycotina</taxon>
        <taxon>Microbotryomycetes</taxon>
        <taxon>Microbotryales</taxon>
        <taxon>Microbotryaceae</taxon>
        <taxon>Microbotryum</taxon>
    </lineage>
</organism>
<evidence type="ECO:0000256" key="1">
    <source>
        <dbReference type="SAM" id="MobiDB-lite"/>
    </source>
</evidence>
<gene>
    <name evidence="4" type="primary">BQ5605_C018g08658</name>
    <name evidence="4" type="ORF">BQ5605_C018G08658</name>
</gene>
<dbReference type="InterPro" id="IPR039124">
    <property type="entry name" value="PRA1-like"/>
</dbReference>
<dbReference type="GO" id="GO:0008237">
    <property type="term" value="F:metallopeptidase activity"/>
    <property type="evidence" value="ECO:0007669"/>
    <property type="project" value="InterPro"/>
</dbReference>
<reference evidence="4 5" key="1">
    <citation type="submission" date="2016-11" db="EMBL/GenBank/DDBJ databases">
        <authorList>
            <person name="Jaros S."/>
            <person name="Januszkiewicz K."/>
            <person name="Wedrychowicz H."/>
        </authorList>
    </citation>
    <scope>NUCLEOTIDE SEQUENCE [LARGE SCALE GENOMIC DNA]</scope>
</reference>
<keyword evidence="2" id="KW-0732">Signal</keyword>
<evidence type="ECO:0000313" key="4">
    <source>
        <dbReference type="EMBL" id="SGY25705.1"/>
    </source>
</evidence>
<sequence length="286" mass="30802">MRLSFLLSSVLLSLGVSGAPARSASPAPPPAFFKRHAHHSTSDKHSSQNTSTSTSFTTEVTILESCSVAQTHHLRQGLEEMLELANHAKERLLERGETDELYVTYFGNAPASSVIGYYSQIALGNKAGVILRCDDPDKNCATQSTAEGPWAGHYRGKNASHETVICPPSFNVSNRVSLSELCWDGRLIGSGNPSHYLGADLMHRLTHVPSVTFGHVDHTAEGYAESLRLASTNNSLAAFNSDTLQFFALDAYARDVAFAPNGCTVSMKQAKAEEAAAGGHSHQKSW</sequence>
<dbReference type="Gene3D" id="3.40.390.10">
    <property type="entry name" value="Collagenase (Catalytic Domain)"/>
    <property type="match status" value="1"/>
</dbReference>
<dbReference type="EMBL" id="FQNC01000020">
    <property type="protein sequence ID" value="SGY25705.1"/>
    <property type="molecule type" value="Genomic_DNA"/>
</dbReference>
<evidence type="ECO:0000259" key="3">
    <source>
        <dbReference type="Pfam" id="PF13933"/>
    </source>
</evidence>
<dbReference type="PANTHER" id="PTHR39399:SF1">
    <property type="entry name" value="PROTEIN ZPS1"/>
    <property type="match status" value="1"/>
</dbReference>
<evidence type="ECO:0000256" key="2">
    <source>
        <dbReference type="SAM" id="SignalP"/>
    </source>
</evidence>
<dbReference type="GO" id="GO:0005576">
    <property type="term" value="C:extracellular region"/>
    <property type="evidence" value="ECO:0007669"/>
    <property type="project" value="TreeGrafter"/>
</dbReference>